<dbReference type="Pfam" id="PF00171">
    <property type="entry name" value="Aldedh"/>
    <property type="match status" value="1"/>
</dbReference>
<protein>
    <recommendedName>
        <fullName evidence="3">Aldehyde dehydrogenase domain-containing protein</fullName>
    </recommendedName>
</protein>
<dbReference type="CDD" id="cd07078">
    <property type="entry name" value="ALDH"/>
    <property type="match status" value="1"/>
</dbReference>
<organism evidence="4 5">
    <name type="scientific">Microterricola pindariensis</name>
    <dbReference type="NCBI Taxonomy" id="478010"/>
    <lineage>
        <taxon>Bacteria</taxon>
        <taxon>Bacillati</taxon>
        <taxon>Actinomycetota</taxon>
        <taxon>Actinomycetes</taxon>
        <taxon>Micrococcales</taxon>
        <taxon>Microbacteriaceae</taxon>
        <taxon>Microterricola</taxon>
    </lineage>
</organism>
<gene>
    <name evidence="4" type="ORF">GY24_00910</name>
</gene>
<keyword evidence="1" id="KW-0560">Oxidoreductase</keyword>
<dbReference type="EMBL" id="MPZN01000002">
    <property type="protein sequence ID" value="PPL20366.1"/>
    <property type="molecule type" value="Genomic_DNA"/>
</dbReference>
<keyword evidence="5" id="KW-1185">Reference proteome</keyword>
<evidence type="ECO:0000259" key="3">
    <source>
        <dbReference type="Pfam" id="PF00171"/>
    </source>
</evidence>
<dbReference type="Gene3D" id="3.40.605.10">
    <property type="entry name" value="Aldehyde Dehydrogenase, Chain A, domain 1"/>
    <property type="match status" value="1"/>
</dbReference>
<evidence type="ECO:0000256" key="2">
    <source>
        <dbReference type="SAM" id="MobiDB-lite"/>
    </source>
</evidence>
<dbReference type="InterPro" id="IPR015590">
    <property type="entry name" value="Aldehyde_DH_dom"/>
</dbReference>
<dbReference type="InterPro" id="IPR016162">
    <property type="entry name" value="Ald_DH_N"/>
</dbReference>
<feature type="region of interest" description="Disordered" evidence="2">
    <location>
        <begin position="24"/>
        <end position="45"/>
    </location>
</feature>
<feature type="compositionally biased region" description="Polar residues" evidence="2">
    <location>
        <begin position="33"/>
        <end position="45"/>
    </location>
</feature>
<dbReference type="PANTHER" id="PTHR11699">
    <property type="entry name" value="ALDEHYDE DEHYDROGENASE-RELATED"/>
    <property type="match status" value="1"/>
</dbReference>
<feature type="domain" description="Aldehyde dehydrogenase" evidence="3">
    <location>
        <begin position="30"/>
        <end position="476"/>
    </location>
</feature>
<dbReference type="InterPro" id="IPR016163">
    <property type="entry name" value="Ald_DH_C"/>
</dbReference>
<dbReference type="RefSeq" id="WP_104473937.1">
    <property type="nucleotide sequence ID" value="NZ_MPZN01000002.1"/>
</dbReference>
<evidence type="ECO:0000256" key="1">
    <source>
        <dbReference type="ARBA" id="ARBA00023002"/>
    </source>
</evidence>
<evidence type="ECO:0000313" key="5">
    <source>
        <dbReference type="Proteomes" id="UP000237755"/>
    </source>
</evidence>
<proteinExistence type="predicted"/>
<name>A0ABX5B0D1_9MICO</name>
<dbReference type="InterPro" id="IPR016161">
    <property type="entry name" value="Ald_DH/histidinol_DH"/>
</dbReference>
<reference evidence="4 5" key="1">
    <citation type="journal article" date="2008" name="Int. J. Syst. Evol. Microbiol.">
        <title>Leifsonia pindariensis sp. nov., isolated from the Pindari glacier of the Indian Himalayas, and emended description of the genus Leifsonia.</title>
        <authorList>
            <person name="Reddy G.S."/>
            <person name="Prabagaran S.R."/>
            <person name="Shivaji S."/>
        </authorList>
    </citation>
    <scope>NUCLEOTIDE SEQUENCE [LARGE SCALE GENOMIC DNA]</scope>
    <source>
        <strain evidence="4 5">PON 10</strain>
    </source>
</reference>
<dbReference type="Gene3D" id="3.40.309.10">
    <property type="entry name" value="Aldehyde Dehydrogenase, Chain A, domain 2"/>
    <property type="match status" value="1"/>
</dbReference>
<sequence>MSATEMPRAFPELNTLIQGRFEPSPHSAGQLFEPNSGQPLAENRGSSLEQLDRAVGAAHAAHESGEWRGLGIAGRAPLLRALAARLDELGEQIAVLDAVNSGVPISVTRLFAGSAGDTVRDVVERALALGDSRALAADGRDVRLNRVPWGATALIMPWNAPSAMAVKKLGYALAAGATVVMKPSPASPWSTVLIAQAAVAAGIPAGVVNLVLGGGEIGSALVADPRIRAISMTGSTPTGRAIAASAGANLTRLRLELGSNNPAIVRADANVVEAARVIAAGAMKLSGQWCEAPRRVIADRALLPELVEALRAELAALRIGSSLDDGTQLGPVAFRERLIQLEGQRDALEAQGAVIHREGAVPDEGWFFQPSIAVAEEIDVELEIFGPLLTVQPSDGDAHALALANAGHVGLAGYVFGGDEQAALQMGAGLIAGEVKVNGSSVLDMAADSAQSFFGLSGLGGHGDADVLDFFSGTQIVGTDRPGMPL</sequence>
<comment type="caution">
    <text evidence="4">The sequence shown here is derived from an EMBL/GenBank/DDBJ whole genome shotgun (WGS) entry which is preliminary data.</text>
</comment>
<dbReference type="SUPFAM" id="SSF53720">
    <property type="entry name" value="ALDH-like"/>
    <property type="match status" value="1"/>
</dbReference>
<evidence type="ECO:0000313" key="4">
    <source>
        <dbReference type="EMBL" id="PPL20366.1"/>
    </source>
</evidence>
<accession>A0ABX5B0D1</accession>
<dbReference type="Proteomes" id="UP000237755">
    <property type="component" value="Unassembled WGS sequence"/>
</dbReference>